<evidence type="ECO:0000313" key="4">
    <source>
        <dbReference type="WBParaSite" id="MBELARI_LOCUS17883"/>
    </source>
</evidence>
<evidence type="ECO:0000256" key="2">
    <source>
        <dbReference type="SAM" id="MobiDB-lite"/>
    </source>
</evidence>
<feature type="compositionally biased region" description="Low complexity" evidence="2">
    <location>
        <begin position="35"/>
        <end position="47"/>
    </location>
</feature>
<protein>
    <submittedName>
        <fullName evidence="4">Uncharacterized protein</fullName>
    </submittedName>
</protein>
<dbReference type="Proteomes" id="UP000887575">
    <property type="component" value="Unassembled WGS sequence"/>
</dbReference>
<dbReference type="AlphaFoldDB" id="A0AAF3EUN2"/>
<feature type="coiled-coil region" evidence="1">
    <location>
        <begin position="50"/>
        <end position="77"/>
    </location>
</feature>
<evidence type="ECO:0000256" key="1">
    <source>
        <dbReference type="SAM" id="Coils"/>
    </source>
</evidence>
<accession>A0AAF3EUN2</accession>
<dbReference type="WBParaSite" id="MBELARI_LOCUS17883">
    <property type="protein sequence ID" value="MBELARI_LOCUS17883"/>
    <property type="gene ID" value="MBELARI_LOCUS17883"/>
</dbReference>
<name>A0AAF3EUN2_9BILA</name>
<evidence type="ECO:0000313" key="3">
    <source>
        <dbReference type="Proteomes" id="UP000887575"/>
    </source>
</evidence>
<proteinExistence type="predicted"/>
<keyword evidence="3" id="KW-1185">Reference proteome</keyword>
<reference evidence="4" key="1">
    <citation type="submission" date="2024-02" db="UniProtKB">
        <authorList>
            <consortium name="WormBaseParasite"/>
        </authorList>
    </citation>
    <scope>IDENTIFICATION</scope>
</reference>
<sequence length="82" mass="9561">MFEFSKKAWARVMKDADFELEKKFLKLGDDDRPTSSKSSSSTEIGSSAHEVEFASQIARLEEKFEQLRDDVQQILQLFERNE</sequence>
<keyword evidence="1" id="KW-0175">Coiled coil</keyword>
<feature type="region of interest" description="Disordered" evidence="2">
    <location>
        <begin position="28"/>
        <end position="48"/>
    </location>
</feature>
<organism evidence="3 4">
    <name type="scientific">Mesorhabditis belari</name>
    <dbReference type="NCBI Taxonomy" id="2138241"/>
    <lineage>
        <taxon>Eukaryota</taxon>
        <taxon>Metazoa</taxon>
        <taxon>Ecdysozoa</taxon>
        <taxon>Nematoda</taxon>
        <taxon>Chromadorea</taxon>
        <taxon>Rhabditida</taxon>
        <taxon>Rhabditina</taxon>
        <taxon>Rhabditomorpha</taxon>
        <taxon>Rhabditoidea</taxon>
        <taxon>Rhabditidae</taxon>
        <taxon>Mesorhabditinae</taxon>
        <taxon>Mesorhabditis</taxon>
    </lineage>
</organism>